<feature type="transmembrane region" description="Helical" evidence="1">
    <location>
        <begin position="217"/>
        <end position="233"/>
    </location>
</feature>
<dbReference type="GO" id="GO:0016020">
    <property type="term" value="C:membrane"/>
    <property type="evidence" value="ECO:0007669"/>
    <property type="project" value="InterPro"/>
</dbReference>
<feature type="transmembrane region" description="Helical" evidence="1">
    <location>
        <begin position="245"/>
        <end position="264"/>
    </location>
</feature>
<feature type="transmembrane region" description="Helical" evidence="1">
    <location>
        <begin position="119"/>
        <end position="137"/>
    </location>
</feature>
<gene>
    <name evidence="3" type="ORF">ATO12_19840</name>
</gene>
<evidence type="ECO:0000259" key="2">
    <source>
        <dbReference type="Pfam" id="PF00892"/>
    </source>
</evidence>
<dbReference type="STRING" id="1317122.ATO12_19840"/>
<evidence type="ECO:0000256" key="1">
    <source>
        <dbReference type="SAM" id="Phobius"/>
    </source>
</evidence>
<organism evidence="3 4">
    <name type="scientific">Aquimarina atlantica</name>
    <dbReference type="NCBI Taxonomy" id="1317122"/>
    <lineage>
        <taxon>Bacteria</taxon>
        <taxon>Pseudomonadati</taxon>
        <taxon>Bacteroidota</taxon>
        <taxon>Flavobacteriia</taxon>
        <taxon>Flavobacteriales</taxon>
        <taxon>Flavobacteriaceae</taxon>
        <taxon>Aquimarina</taxon>
    </lineage>
</organism>
<feature type="transmembrane region" description="Helical" evidence="1">
    <location>
        <begin position="143"/>
        <end position="163"/>
    </location>
</feature>
<keyword evidence="4" id="KW-1185">Reference proteome</keyword>
<feature type="transmembrane region" description="Helical" evidence="1">
    <location>
        <begin position="66"/>
        <end position="86"/>
    </location>
</feature>
<protein>
    <submittedName>
        <fullName evidence="3">Permease</fullName>
    </submittedName>
</protein>
<feature type="domain" description="EamA" evidence="2">
    <location>
        <begin position="15"/>
        <end position="137"/>
    </location>
</feature>
<feature type="transmembrane region" description="Helical" evidence="1">
    <location>
        <begin position="276"/>
        <end position="293"/>
    </location>
</feature>
<keyword evidence="1" id="KW-0812">Transmembrane</keyword>
<dbReference type="Pfam" id="PF00892">
    <property type="entry name" value="EamA"/>
    <property type="match status" value="2"/>
</dbReference>
<dbReference type="InterPro" id="IPR000620">
    <property type="entry name" value="EamA_dom"/>
</dbReference>
<dbReference type="InterPro" id="IPR037185">
    <property type="entry name" value="EmrE-like"/>
</dbReference>
<name>A0A023BTE0_9FLAO</name>
<dbReference type="PANTHER" id="PTHR22911">
    <property type="entry name" value="ACYL-MALONYL CONDENSING ENZYME-RELATED"/>
    <property type="match status" value="1"/>
</dbReference>
<dbReference type="SUPFAM" id="SSF103481">
    <property type="entry name" value="Multidrug resistance efflux transporter EmrE"/>
    <property type="match status" value="2"/>
</dbReference>
<dbReference type="eggNOG" id="COG0697">
    <property type="taxonomic scope" value="Bacteria"/>
</dbReference>
<keyword evidence="1" id="KW-0472">Membrane</keyword>
<dbReference type="PANTHER" id="PTHR22911:SF79">
    <property type="entry name" value="MOBA-LIKE NTP TRANSFERASE DOMAIN-CONTAINING PROTEIN"/>
    <property type="match status" value="1"/>
</dbReference>
<keyword evidence="1" id="KW-1133">Transmembrane helix</keyword>
<dbReference type="AlphaFoldDB" id="A0A023BTE0"/>
<proteinExistence type="predicted"/>
<feature type="domain" description="EamA" evidence="2">
    <location>
        <begin position="145"/>
        <end position="289"/>
    </location>
</feature>
<feature type="transmembrane region" description="Helical" evidence="1">
    <location>
        <begin position="92"/>
        <end position="112"/>
    </location>
</feature>
<evidence type="ECO:0000313" key="4">
    <source>
        <dbReference type="Proteomes" id="UP000023541"/>
    </source>
</evidence>
<dbReference type="EMBL" id="AQRA01000006">
    <property type="protein sequence ID" value="EZH73255.1"/>
    <property type="molecule type" value="Genomic_DNA"/>
</dbReference>
<accession>A0A023BTE0</accession>
<dbReference type="RefSeq" id="WP_034243135.1">
    <property type="nucleotide sequence ID" value="NZ_AQRA01000006.1"/>
</dbReference>
<dbReference type="Proteomes" id="UP000023541">
    <property type="component" value="Unassembled WGS sequence"/>
</dbReference>
<reference evidence="3 4" key="1">
    <citation type="submission" date="2014-04" db="EMBL/GenBank/DDBJ databases">
        <title>Aquimarina sp. 22II-S11-z7 Genome Sequencing.</title>
        <authorList>
            <person name="Lai Q."/>
        </authorList>
    </citation>
    <scope>NUCLEOTIDE SEQUENCE [LARGE SCALE GENOMIC DNA]</scope>
    <source>
        <strain evidence="3 4">22II-S11-z7</strain>
    </source>
</reference>
<sequence>MPNAKLFNYLHLHFIVFIWGFTAILGELISIEALPLVWYRMLLASMFIYVYIYFKKLSLAVTRKLFFTLFLAGIVIALHWITFFAAIKVSNISITLSMLSTGAFFTSILEPIFYKRKVIWYEILFGLLVITGLYIIFKVEGDYFTGIVYALCSAFLSSVFSLINGKVAQQYNPSVISFYELLSGVGIVTIYLLGVTIFGTTTEGFTVSFFQLSTSDWMFMLLLASVCTAYAFIGSVQVMKYLTPYTVMLTTNLEPVYGILLAFLIFGEAEKMNPQFYYGAAIILGTVVLNGIFKNAKKRKREETLGNITK</sequence>
<feature type="transmembrane region" description="Helical" evidence="1">
    <location>
        <begin position="175"/>
        <end position="197"/>
    </location>
</feature>
<feature type="transmembrane region" description="Helical" evidence="1">
    <location>
        <begin position="37"/>
        <end position="54"/>
    </location>
</feature>
<comment type="caution">
    <text evidence="3">The sequence shown here is derived from an EMBL/GenBank/DDBJ whole genome shotgun (WGS) entry which is preliminary data.</text>
</comment>
<dbReference type="OrthoDB" id="9150437at2"/>
<feature type="transmembrane region" description="Helical" evidence="1">
    <location>
        <begin position="12"/>
        <end position="31"/>
    </location>
</feature>
<evidence type="ECO:0000313" key="3">
    <source>
        <dbReference type="EMBL" id="EZH73255.1"/>
    </source>
</evidence>